<evidence type="ECO:0000313" key="2">
    <source>
        <dbReference type="EMBL" id="ABA81026.1"/>
    </source>
</evidence>
<dbReference type="OrthoDB" id="7874352at2"/>
<name>Q3IWQ8_CERS4</name>
<dbReference type="STRING" id="272943.RSP_3422"/>
<dbReference type="Proteomes" id="UP000002703">
    <property type="component" value="Chromosome 2"/>
</dbReference>
<keyword evidence="3" id="KW-1185">Reference proteome</keyword>
<gene>
    <name evidence="2" type="ORF">RSP_3422</name>
</gene>
<dbReference type="KEGG" id="rsp:RSP_3422"/>
<evidence type="ECO:0000313" key="3">
    <source>
        <dbReference type="Proteomes" id="UP000002703"/>
    </source>
</evidence>
<feature type="compositionally biased region" description="Low complexity" evidence="1">
    <location>
        <begin position="64"/>
        <end position="81"/>
    </location>
</feature>
<organism evidence="2 3">
    <name type="scientific">Cereibacter sphaeroides (strain ATCC 17023 / DSM 158 / JCM 6121 / CCUG 31486 / LMG 2827 / NBRC 12203 / NCIMB 8253 / ATH 2.4.1.)</name>
    <name type="common">Rhodobacter sphaeroides</name>
    <dbReference type="NCBI Taxonomy" id="272943"/>
    <lineage>
        <taxon>Bacteria</taxon>
        <taxon>Pseudomonadati</taxon>
        <taxon>Pseudomonadota</taxon>
        <taxon>Alphaproteobacteria</taxon>
        <taxon>Rhodobacterales</taxon>
        <taxon>Paracoccaceae</taxon>
        <taxon>Cereibacter</taxon>
    </lineage>
</organism>
<dbReference type="PATRIC" id="fig|272943.9.peg.3863"/>
<sequence length="188" mass="19213">MDEPNHFRHRSSSVRANARAQLAEIRRKRLARRTEAASTGGSGEAAGSSAPQNGPLPDLPPEEAGTSGARHARAGAGHAPLPGGPDVQEDTVTSSPKSAATGSPSPLKAACTAGAGPTAADSDLFALPGAGVGLVWMLNRAGVRSLRDLADADGPQLTRDLGLIGQIMDVGDWIVFARKACERPDVAP</sequence>
<proteinExistence type="predicted"/>
<accession>Q3IWQ8</accession>
<evidence type="ECO:0000256" key="1">
    <source>
        <dbReference type="SAM" id="MobiDB-lite"/>
    </source>
</evidence>
<dbReference type="EnsemblBacteria" id="ABA81026">
    <property type="protein sequence ID" value="ABA81026"/>
    <property type="gene ID" value="RSP_3422"/>
</dbReference>
<dbReference type="EMBL" id="CP000144">
    <property type="protein sequence ID" value="ABA81026.1"/>
    <property type="molecule type" value="Genomic_DNA"/>
</dbReference>
<reference evidence="3" key="1">
    <citation type="submission" date="2005-09" db="EMBL/GenBank/DDBJ databases">
        <title>Complete sequence of chromosome 2 of Rhodobacter sphaeroides 2.4.1.</title>
        <authorList>
            <person name="Copeland A."/>
            <person name="Lucas S."/>
            <person name="Lapidus A."/>
            <person name="Barry K."/>
            <person name="Detter J.C."/>
            <person name="Glavina T."/>
            <person name="Hammon N."/>
            <person name="Israni S."/>
            <person name="Pitluck S."/>
            <person name="Richardson P."/>
            <person name="Mackenzie C."/>
            <person name="Choudhary M."/>
            <person name="Larimer F."/>
            <person name="Hauser L.J."/>
            <person name="Land M."/>
            <person name="Donohue T.J."/>
            <person name="Kaplan S."/>
        </authorList>
    </citation>
    <scope>NUCLEOTIDE SEQUENCE [LARGE SCALE GENOMIC DNA]</scope>
    <source>
        <strain evidence="3">ATCC 17023 / DSM 158 / JCM 6121 / CCUG 31486 / LMG 2827 / NBRC 12203 / NCIMB 8253 / ATH 2.4.1.</strain>
    </source>
</reference>
<evidence type="ECO:0008006" key="4">
    <source>
        <dbReference type="Google" id="ProtNLM"/>
    </source>
</evidence>
<feature type="compositionally biased region" description="Polar residues" evidence="1">
    <location>
        <begin position="90"/>
        <end position="104"/>
    </location>
</feature>
<dbReference type="eggNOG" id="ENOG5031BIA">
    <property type="taxonomic scope" value="Bacteria"/>
</dbReference>
<dbReference type="AlphaFoldDB" id="Q3IWQ8"/>
<protein>
    <recommendedName>
        <fullName evidence="4">DUF4332 domain-containing protein</fullName>
    </recommendedName>
</protein>
<feature type="region of interest" description="Disordered" evidence="1">
    <location>
        <begin position="1"/>
        <end position="115"/>
    </location>
</feature>